<dbReference type="Proteomes" id="UP000233080">
    <property type="component" value="Unassembled WGS sequence"/>
</dbReference>
<proteinExistence type="predicted"/>
<dbReference type="Ensembl" id="ENSCANT00000041179.1">
    <property type="protein sequence ID" value="ENSCANP00000018224.1"/>
    <property type="gene ID" value="ENSCANG00000032570.1"/>
</dbReference>
<reference evidence="1" key="2">
    <citation type="submission" date="2025-09" db="UniProtKB">
        <authorList>
            <consortium name="Ensembl"/>
        </authorList>
    </citation>
    <scope>IDENTIFICATION</scope>
</reference>
<name>A0A2K5INE9_COLAP</name>
<dbReference type="OMA" id="PFLYWSP"/>
<dbReference type="AlphaFoldDB" id="A0A2K5INE9"/>
<reference evidence="1" key="1">
    <citation type="submission" date="2025-08" db="UniProtKB">
        <authorList>
            <consortium name="Ensembl"/>
        </authorList>
    </citation>
    <scope>IDENTIFICATION</scope>
</reference>
<accession>A0A2K5INE9</accession>
<sequence>MSRSLSWCEQLDVLLNTTDGNVAQIKVRGWWKSPGLSELIDLCNCFFCSSGCILLGSPPQNSTAVTPTVLWKESEIMQKELKLLQYQLTTAAEAELAQFGSWKIPRGAPFLYWSPAAFSSMPRVLSKRAYSFGASRCS</sequence>
<evidence type="ECO:0000313" key="1">
    <source>
        <dbReference type="Ensembl" id="ENSCANP00000018224.1"/>
    </source>
</evidence>
<keyword evidence="2" id="KW-1185">Reference proteome</keyword>
<organism evidence="1 2">
    <name type="scientific">Colobus angolensis palliatus</name>
    <name type="common">Peters' Angolan colobus</name>
    <dbReference type="NCBI Taxonomy" id="336983"/>
    <lineage>
        <taxon>Eukaryota</taxon>
        <taxon>Metazoa</taxon>
        <taxon>Chordata</taxon>
        <taxon>Craniata</taxon>
        <taxon>Vertebrata</taxon>
        <taxon>Euteleostomi</taxon>
        <taxon>Mammalia</taxon>
        <taxon>Eutheria</taxon>
        <taxon>Euarchontoglires</taxon>
        <taxon>Primates</taxon>
        <taxon>Haplorrhini</taxon>
        <taxon>Catarrhini</taxon>
        <taxon>Cercopithecidae</taxon>
        <taxon>Colobinae</taxon>
        <taxon>Colobus</taxon>
    </lineage>
</organism>
<evidence type="ECO:0000313" key="2">
    <source>
        <dbReference type="Proteomes" id="UP000233080"/>
    </source>
</evidence>
<protein>
    <submittedName>
        <fullName evidence="1">Uncharacterized protein</fullName>
    </submittedName>
</protein>